<dbReference type="EMBL" id="SNSC02000006">
    <property type="protein sequence ID" value="TID23624.1"/>
    <property type="molecule type" value="Genomic_DNA"/>
</dbReference>
<dbReference type="STRING" id="86259.A0A4Z1PN09"/>
<organism evidence="3 4">
    <name type="scientific">Venturia nashicola</name>
    <dbReference type="NCBI Taxonomy" id="86259"/>
    <lineage>
        <taxon>Eukaryota</taxon>
        <taxon>Fungi</taxon>
        <taxon>Dikarya</taxon>
        <taxon>Ascomycota</taxon>
        <taxon>Pezizomycotina</taxon>
        <taxon>Dothideomycetes</taxon>
        <taxon>Pleosporomycetidae</taxon>
        <taxon>Venturiales</taxon>
        <taxon>Venturiaceae</taxon>
        <taxon>Venturia</taxon>
    </lineage>
</organism>
<keyword evidence="4" id="KW-1185">Reference proteome</keyword>
<reference evidence="3 4" key="1">
    <citation type="submission" date="2019-04" db="EMBL/GenBank/DDBJ databases">
        <title>High contiguity whole genome sequence and gene annotation resource for two Venturia nashicola isolates.</title>
        <authorList>
            <person name="Prokchorchik M."/>
            <person name="Won K."/>
            <person name="Lee Y."/>
            <person name="Choi E.D."/>
            <person name="Segonzac C."/>
            <person name="Sohn K.H."/>
        </authorList>
    </citation>
    <scope>NUCLEOTIDE SEQUENCE [LARGE SCALE GENOMIC DNA]</scope>
    <source>
        <strain evidence="3 4">PRI2</strain>
    </source>
</reference>
<proteinExistence type="predicted"/>
<feature type="domain" description="SET" evidence="2">
    <location>
        <begin position="12"/>
        <end position="173"/>
    </location>
</feature>
<dbReference type="PANTHER" id="PTHR47332">
    <property type="entry name" value="SET DOMAIN-CONTAINING PROTEIN 5"/>
    <property type="match status" value="1"/>
</dbReference>
<accession>A0A4Z1PN09</accession>
<dbReference type="Gene3D" id="2.170.270.10">
    <property type="entry name" value="SET domain"/>
    <property type="match status" value="1"/>
</dbReference>
<sequence length="260" mass="29300">MPNLTPKRRVAPQVISSTIEKSYRIQAIPHKGLGLIAQRDIPVLSTILISEAPILRIPSTMDEDDDTALTIWLERFLLTIPPKIASEKRKATHSLLNSHPEKGVLAGILQTNGFQLPAEGKWPECRGLFIEISRINHFCVPNCAQRWDGKKRVMIIVPVRRIEVGEEITVTYLVNVEVMVVKERRESLMKDFGFWCECERCKAEGGDEGMLEEVDGETLGGGSKAEVVLEAEVSKDKNQAERHERIGSPVKERPAWKAKW</sequence>
<evidence type="ECO:0000256" key="1">
    <source>
        <dbReference type="SAM" id="MobiDB-lite"/>
    </source>
</evidence>
<dbReference type="InterPro" id="IPR053185">
    <property type="entry name" value="SET_domain_protein"/>
</dbReference>
<feature type="region of interest" description="Disordered" evidence="1">
    <location>
        <begin position="233"/>
        <end position="260"/>
    </location>
</feature>
<dbReference type="SUPFAM" id="SSF82199">
    <property type="entry name" value="SET domain"/>
    <property type="match status" value="1"/>
</dbReference>
<evidence type="ECO:0000313" key="4">
    <source>
        <dbReference type="Proteomes" id="UP000298493"/>
    </source>
</evidence>
<dbReference type="PROSITE" id="PS50280">
    <property type="entry name" value="SET"/>
    <property type="match status" value="1"/>
</dbReference>
<name>A0A4Z1PN09_9PEZI</name>
<gene>
    <name evidence="3" type="ORF">E6O75_ATG03260</name>
</gene>
<evidence type="ECO:0000259" key="2">
    <source>
        <dbReference type="PROSITE" id="PS50280"/>
    </source>
</evidence>
<evidence type="ECO:0000313" key="3">
    <source>
        <dbReference type="EMBL" id="TID23624.1"/>
    </source>
</evidence>
<dbReference type="Proteomes" id="UP000298493">
    <property type="component" value="Unassembled WGS sequence"/>
</dbReference>
<comment type="caution">
    <text evidence="3">The sequence shown here is derived from an EMBL/GenBank/DDBJ whole genome shotgun (WGS) entry which is preliminary data.</text>
</comment>
<dbReference type="InterPro" id="IPR046341">
    <property type="entry name" value="SET_dom_sf"/>
</dbReference>
<dbReference type="InterPro" id="IPR001214">
    <property type="entry name" value="SET_dom"/>
</dbReference>
<protein>
    <submittedName>
        <fullName evidence="3">Mynd finger and set</fullName>
    </submittedName>
</protein>
<dbReference type="Pfam" id="PF00856">
    <property type="entry name" value="SET"/>
    <property type="match status" value="1"/>
</dbReference>
<dbReference type="PANTHER" id="PTHR47332:SF4">
    <property type="entry name" value="SET DOMAIN-CONTAINING PROTEIN 5"/>
    <property type="match status" value="1"/>
</dbReference>
<dbReference type="AlphaFoldDB" id="A0A4Z1PN09"/>
<dbReference type="CDD" id="cd20071">
    <property type="entry name" value="SET_SMYD"/>
    <property type="match status" value="1"/>
</dbReference>